<dbReference type="PRINTS" id="PR01959">
    <property type="entry name" value="SBIMPHPHTASE"/>
</dbReference>
<dbReference type="PROSITE" id="PS00629">
    <property type="entry name" value="IMP_1"/>
    <property type="match status" value="1"/>
</dbReference>
<evidence type="ECO:0000256" key="9">
    <source>
        <dbReference type="SAM" id="MobiDB-lite"/>
    </source>
</evidence>
<dbReference type="PANTHER" id="PTHR20854:SF4">
    <property type="entry name" value="INOSITOL-1-MONOPHOSPHATASE-RELATED"/>
    <property type="match status" value="1"/>
</dbReference>
<dbReference type="EC" id="3.1.3.25" evidence="8"/>
<dbReference type="InterPro" id="IPR022337">
    <property type="entry name" value="Inositol_monophosphatase_SuhB"/>
</dbReference>
<comment type="cofactor">
    <cofactor evidence="2 7 8">
        <name>Mg(2+)</name>
        <dbReference type="ChEBI" id="CHEBI:18420"/>
    </cofactor>
</comment>
<comment type="catalytic activity">
    <reaction evidence="1 8">
        <text>a myo-inositol phosphate + H2O = myo-inositol + phosphate</text>
        <dbReference type="Rhea" id="RHEA:24056"/>
        <dbReference type="ChEBI" id="CHEBI:15377"/>
        <dbReference type="ChEBI" id="CHEBI:17268"/>
        <dbReference type="ChEBI" id="CHEBI:43474"/>
        <dbReference type="ChEBI" id="CHEBI:84139"/>
        <dbReference type="EC" id="3.1.3.25"/>
    </reaction>
</comment>
<dbReference type="CDD" id="cd01639">
    <property type="entry name" value="IMPase"/>
    <property type="match status" value="1"/>
</dbReference>
<dbReference type="InterPro" id="IPR000760">
    <property type="entry name" value="Inositol_monophosphatase-like"/>
</dbReference>
<dbReference type="UniPathway" id="UPA00823">
    <property type="reaction ID" value="UER00788"/>
</dbReference>
<reference evidence="10" key="1">
    <citation type="submission" date="2021-01" db="EMBL/GenBank/DDBJ databases">
        <authorList>
            <person name="Corre E."/>
            <person name="Pelletier E."/>
            <person name="Niang G."/>
            <person name="Scheremetjew M."/>
            <person name="Finn R."/>
            <person name="Kale V."/>
            <person name="Holt S."/>
            <person name="Cochrane G."/>
            <person name="Meng A."/>
            <person name="Brown T."/>
            <person name="Cohen L."/>
        </authorList>
    </citation>
    <scope>NUCLEOTIDE SEQUENCE</scope>
    <source>
        <strain evidence="10">10249 10 AB</strain>
    </source>
</reference>
<keyword evidence="5 8" id="KW-0378">Hydrolase</keyword>
<dbReference type="Pfam" id="PF00459">
    <property type="entry name" value="Inositol_P"/>
    <property type="match status" value="1"/>
</dbReference>
<protein>
    <recommendedName>
        <fullName evidence="8">Inositol-1-monophosphatase</fullName>
        <ecNumber evidence="8">3.1.3.25</ecNumber>
    </recommendedName>
</protein>
<feature type="compositionally biased region" description="Low complexity" evidence="9">
    <location>
        <begin position="51"/>
        <end position="82"/>
    </location>
</feature>
<evidence type="ECO:0000256" key="8">
    <source>
        <dbReference type="RuleBase" id="RU364068"/>
    </source>
</evidence>
<feature type="region of interest" description="Disordered" evidence="9">
    <location>
        <begin position="45"/>
        <end position="88"/>
    </location>
</feature>
<evidence type="ECO:0000256" key="7">
    <source>
        <dbReference type="PIRSR" id="PIRSR600760-2"/>
    </source>
</evidence>
<dbReference type="AlphaFoldDB" id="A0A7S4AE94"/>
<dbReference type="EMBL" id="HBIX01007144">
    <property type="protein sequence ID" value="CAE0712848.1"/>
    <property type="molecule type" value="Transcribed_RNA"/>
</dbReference>
<evidence type="ECO:0000256" key="6">
    <source>
        <dbReference type="ARBA" id="ARBA00022842"/>
    </source>
</evidence>
<feature type="binding site" evidence="7">
    <location>
        <position position="190"/>
    </location>
    <ligand>
        <name>Mg(2+)</name>
        <dbReference type="ChEBI" id="CHEBI:18420"/>
        <label>1</label>
        <note>catalytic</note>
    </ligand>
</feature>
<proteinExistence type="inferred from homology"/>
<feature type="binding site" evidence="7">
    <location>
        <position position="317"/>
    </location>
    <ligand>
        <name>Mg(2+)</name>
        <dbReference type="ChEBI" id="CHEBI:18420"/>
        <label>1</label>
        <note>catalytic</note>
    </ligand>
</feature>
<dbReference type="InterPro" id="IPR020583">
    <property type="entry name" value="Inositol_monoP_metal-BS"/>
</dbReference>
<feature type="binding site" evidence="7">
    <location>
        <position position="193"/>
    </location>
    <ligand>
        <name>Mg(2+)</name>
        <dbReference type="ChEBI" id="CHEBI:18420"/>
        <label>1</label>
        <note>catalytic</note>
    </ligand>
</feature>
<evidence type="ECO:0000256" key="4">
    <source>
        <dbReference type="ARBA" id="ARBA00022723"/>
    </source>
</evidence>
<dbReference type="PRINTS" id="PR00377">
    <property type="entry name" value="IMPHPHTASES"/>
</dbReference>
<dbReference type="GO" id="GO:0046854">
    <property type="term" value="P:phosphatidylinositol phosphate biosynthetic process"/>
    <property type="evidence" value="ECO:0007669"/>
    <property type="project" value="InterPro"/>
</dbReference>
<dbReference type="Gene3D" id="3.40.190.80">
    <property type="match status" value="1"/>
</dbReference>
<accession>A0A7S4AE94</accession>
<dbReference type="InterPro" id="IPR020550">
    <property type="entry name" value="Inositol_monophosphatase_CS"/>
</dbReference>
<dbReference type="GO" id="GO:0046872">
    <property type="term" value="F:metal ion binding"/>
    <property type="evidence" value="ECO:0007669"/>
    <property type="project" value="UniProtKB-KW"/>
</dbReference>
<feature type="binding site" evidence="7">
    <location>
        <position position="192"/>
    </location>
    <ligand>
        <name>Mg(2+)</name>
        <dbReference type="ChEBI" id="CHEBI:18420"/>
        <label>1</label>
        <note>catalytic</note>
    </ligand>
</feature>
<comment type="similarity">
    <text evidence="3 8">Belongs to the inositol monophosphatase superfamily.</text>
</comment>
<keyword evidence="4 7" id="KW-0479">Metal-binding</keyword>
<dbReference type="GO" id="GO:0008934">
    <property type="term" value="F:inositol monophosphate 1-phosphatase activity"/>
    <property type="evidence" value="ECO:0007669"/>
    <property type="project" value="InterPro"/>
</dbReference>
<feature type="binding site" evidence="7">
    <location>
        <position position="159"/>
    </location>
    <ligand>
        <name>Mg(2+)</name>
        <dbReference type="ChEBI" id="CHEBI:18420"/>
        <label>1</label>
        <note>catalytic</note>
    </ligand>
</feature>
<evidence type="ECO:0000256" key="2">
    <source>
        <dbReference type="ARBA" id="ARBA00001946"/>
    </source>
</evidence>
<evidence type="ECO:0000256" key="5">
    <source>
        <dbReference type="ARBA" id="ARBA00022801"/>
    </source>
</evidence>
<evidence type="ECO:0000313" key="10">
    <source>
        <dbReference type="EMBL" id="CAE0712848.1"/>
    </source>
</evidence>
<dbReference type="Gene3D" id="3.30.540.10">
    <property type="entry name" value="Fructose-1,6-Bisphosphatase, subunit A, domain 1"/>
    <property type="match status" value="1"/>
</dbReference>
<dbReference type="PANTHER" id="PTHR20854">
    <property type="entry name" value="INOSITOL MONOPHOSPHATASE"/>
    <property type="match status" value="1"/>
</dbReference>
<dbReference type="GO" id="GO:0007165">
    <property type="term" value="P:signal transduction"/>
    <property type="evidence" value="ECO:0007669"/>
    <property type="project" value="TreeGrafter"/>
</dbReference>
<name>A0A7S4AE94_9STRA</name>
<evidence type="ECO:0000256" key="3">
    <source>
        <dbReference type="ARBA" id="ARBA00009759"/>
    </source>
</evidence>
<dbReference type="GO" id="GO:0006021">
    <property type="term" value="P:inositol biosynthetic process"/>
    <property type="evidence" value="ECO:0007669"/>
    <property type="project" value="UniProtKB-UniPathway"/>
</dbReference>
<gene>
    <name evidence="10" type="ORF">PAUS00366_LOCUS5600</name>
</gene>
<organism evidence="10">
    <name type="scientific">Pseudo-nitzschia australis</name>
    <dbReference type="NCBI Taxonomy" id="44445"/>
    <lineage>
        <taxon>Eukaryota</taxon>
        <taxon>Sar</taxon>
        <taxon>Stramenopiles</taxon>
        <taxon>Ochrophyta</taxon>
        <taxon>Bacillariophyta</taxon>
        <taxon>Bacillariophyceae</taxon>
        <taxon>Bacillariophycidae</taxon>
        <taxon>Bacillariales</taxon>
        <taxon>Bacillariaceae</taxon>
        <taxon>Pseudo-nitzschia</taxon>
    </lineage>
</organism>
<dbReference type="SUPFAM" id="SSF56655">
    <property type="entry name" value="Carbohydrate phosphatase"/>
    <property type="match status" value="1"/>
</dbReference>
<dbReference type="InterPro" id="IPR033942">
    <property type="entry name" value="IMPase"/>
</dbReference>
<evidence type="ECO:0000256" key="1">
    <source>
        <dbReference type="ARBA" id="ARBA00001033"/>
    </source>
</evidence>
<keyword evidence="6 7" id="KW-0460">Magnesium</keyword>
<dbReference type="PROSITE" id="PS00630">
    <property type="entry name" value="IMP_2"/>
    <property type="match status" value="1"/>
</dbReference>
<comment type="pathway">
    <text evidence="8">Polyol metabolism; myo-inositol biosynthesis; myo-inositol from D-glucose 6-phosphate: step 2/2.</text>
</comment>
<sequence length="368" mass="38665">MTRIAFLSSMMAAVAVFAIVCVTLLLPASNAFLVLGPMGTPFQNKERGRTLTPLHHGSSSSGLFSSPTSSSSSLSSSSSAASETNETDLSPEALAEVLEVATKAAKQAGDIILGNAGGAEVTERKANSRDLLTLIDPLCEETIRKTVLEQFPDHDFLGEEDVDPGAEASAAAIDDKLSNKSKSDWLWIVDPIDGTTNFVHGMPLNMPSIAAAYKGQVVVGVIYDPHRDELFSATKGGGSSLNGEPIRVGEQSELGDAVVAMGSPPAETSMQMSLVGAQALMPKVRTIRMLGSAAIMLAWIANGRLTAYWEYDLSSWDVAAGALIVREAGGNFTDLAGNPFSLRTRKTVASNGKIHEELLAALNEAGVV</sequence>